<keyword evidence="5" id="KW-1185">Reference proteome</keyword>
<protein>
    <recommendedName>
        <fullName evidence="3">HTH CENPB-type domain-containing protein</fullName>
    </recommendedName>
</protein>
<gene>
    <name evidence="4" type="ORF">THRCLA_21755</name>
</gene>
<sequence length="210" mass="24613">MKWREFRTGFPSRRINEFLNFTGSWHMEATGQGRPSFREAKARAPKRNLRKRHNYKEKLEIINYFRDCGSMPETLNHYFPEVYGRALDTKRKNIYKWASVRADIEMKAKHPVFATQTNSRPKGVGTTLSPEAEDEILKWIVDLRNNAVPVTEEMLQVQALEVAGQQGLSTRQFKADWHWRKRFIKQYHLMPETPPSSPEHEAEDEPVVAV</sequence>
<keyword evidence="1" id="KW-0238">DNA-binding</keyword>
<proteinExistence type="predicted"/>
<dbReference type="Proteomes" id="UP000243217">
    <property type="component" value="Unassembled WGS sequence"/>
</dbReference>
<dbReference type="SUPFAM" id="SSF46689">
    <property type="entry name" value="Homeodomain-like"/>
    <property type="match status" value="1"/>
</dbReference>
<feature type="region of interest" description="Disordered" evidence="2">
    <location>
        <begin position="190"/>
        <end position="210"/>
    </location>
</feature>
<dbReference type="InterPro" id="IPR009057">
    <property type="entry name" value="Homeodomain-like_sf"/>
</dbReference>
<comment type="caution">
    <text evidence="4">The sequence shown here is derived from an EMBL/GenBank/DDBJ whole genome shotgun (WGS) entry which is preliminary data.</text>
</comment>
<organism evidence="4 5">
    <name type="scientific">Thraustotheca clavata</name>
    <dbReference type="NCBI Taxonomy" id="74557"/>
    <lineage>
        <taxon>Eukaryota</taxon>
        <taxon>Sar</taxon>
        <taxon>Stramenopiles</taxon>
        <taxon>Oomycota</taxon>
        <taxon>Saprolegniomycetes</taxon>
        <taxon>Saprolegniales</taxon>
        <taxon>Achlyaceae</taxon>
        <taxon>Thraustotheca</taxon>
    </lineage>
</organism>
<dbReference type="PROSITE" id="PS51253">
    <property type="entry name" value="HTH_CENPB"/>
    <property type="match status" value="1"/>
</dbReference>
<dbReference type="AlphaFoldDB" id="A0A1V9ZQ04"/>
<dbReference type="STRING" id="74557.A0A1V9ZQ04"/>
<dbReference type="OrthoDB" id="71701at2759"/>
<evidence type="ECO:0000259" key="3">
    <source>
        <dbReference type="PROSITE" id="PS51253"/>
    </source>
</evidence>
<evidence type="ECO:0000256" key="1">
    <source>
        <dbReference type="ARBA" id="ARBA00023125"/>
    </source>
</evidence>
<dbReference type="Gene3D" id="1.10.10.60">
    <property type="entry name" value="Homeodomain-like"/>
    <property type="match status" value="1"/>
</dbReference>
<dbReference type="Pfam" id="PF03221">
    <property type="entry name" value="HTH_Tnp_Tc5"/>
    <property type="match status" value="1"/>
</dbReference>
<feature type="domain" description="HTH CENPB-type" evidence="3">
    <location>
        <begin position="120"/>
        <end position="193"/>
    </location>
</feature>
<evidence type="ECO:0000256" key="2">
    <source>
        <dbReference type="SAM" id="MobiDB-lite"/>
    </source>
</evidence>
<evidence type="ECO:0000313" key="5">
    <source>
        <dbReference type="Proteomes" id="UP000243217"/>
    </source>
</evidence>
<feature type="compositionally biased region" description="Acidic residues" evidence="2">
    <location>
        <begin position="201"/>
        <end position="210"/>
    </location>
</feature>
<evidence type="ECO:0000313" key="4">
    <source>
        <dbReference type="EMBL" id="OQS00102.1"/>
    </source>
</evidence>
<dbReference type="EMBL" id="JNBS01001751">
    <property type="protein sequence ID" value="OQS00102.1"/>
    <property type="molecule type" value="Genomic_DNA"/>
</dbReference>
<accession>A0A1V9ZQ04</accession>
<dbReference type="InterPro" id="IPR006600">
    <property type="entry name" value="HTH_CenpB_DNA-bd_dom"/>
</dbReference>
<reference evidence="4 5" key="1">
    <citation type="journal article" date="2014" name="Genome Biol. Evol.">
        <title>The secreted proteins of Achlya hypogyna and Thraustotheca clavata identify the ancestral oomycete secretome and reveal gene acquisitions by horizontal gene transfer.</title>
        <authorList>
            <person name="Misner I."/>
            <person name="Blouin N."/>
            <person name="Leonard G."/>
            <person name="Richards T.A."/>
            <person name="Lane C.E."/>
        </authorList>
    </citation>
    <scope>NUCLEOTIDE SEQUENCE [LARGE SCALE GENOMIC DNA]</scope>
    <source>
        <strain evidence="4 5">ATCC 34112</strain>
    </source>
</reference>
<dbReference type="GO" id="GO:0003677">
    <property type="term" value="F:DNA binding"/>
    <property type="evidence" value="ECO:0007669"/>
    <property type="project" value="UniProtKB-KW"/>
</dbReference>
<name>A0A1V9ZQ04_9STRA</name>